<reference evidence="1 2" key="1">
    <citation type="submission" date="2023-09" db="EMBL/GenBank/DDBJ databases">
        <authorList>
            <person name="Rey-Velasco X."/>
        </authorList>
    </citation>
    <scope>NUCLEOTIDE SEQUENCE [LARGE SCALE GENOMIC DNA]</scope>
    <source>
        <strain evidence="1 2">F117</strain>
    </source>
</reference>
<sequence length="301" mass="35676">MNGIQKISLALLKKFKFLPANIYLKYYYEYYNGKKLDLKNPVDFNEKIQWLKAYYHVPVLNKLVDKYEVREYVKDKIGGEYLNEVYGVYEKGKDVPIEDLPEQFVLKATHGYNFHIIVRDKAKLSTLKTRLTLKKWQNRNQFYRGGMEWAYKDVPKRILAEKYLEEIDNKGLSDIKFYCFSGRPEFIEVTMEIDSAPYRMYFDLQWKKIEMGRIGIDAYEKKLAKPPNLEQMVEIAGKLSEKFPFVRVDLYNIKGKILFGELTFYPADGRHPFHPEKYNKIFGDLIRLPEIPPGQKVITEL</sequence>
<dbReference type="InterPro" id="IPR029465">
    <property type="entry name" value="ATPgrasp_TupA"/>
</dbReference>
<comment type="caution">
    <text evidence="1">The sequence shown here is derived from an EMBL/GenBank/DDBJ whole genome shotgun (WGS) entry which is preliminary data.</text>
</comment>
<proteinExistence type="predicted"/>
<evidence type="ECO:0000313" key="2">
    <source>
        <dbReference type="Proteomes" id="UP001262582"/>
    </source>
</evidence>
<accession>A0ABU3D374</accession>
<evidence type="ECO:0000313" key="1">
    <source>
        <dbReference type="EMBL" id="MDT0675986.1"/>
    </source>
</evidence>
<keyword evidence="2" id="KW-1185">Reference proteome</keyword>
<protein>
    <submittedName>
        <fullName evidence="1">ATP-grasp fold amidoligase family protein</fullName>
    </submittedName>
</protein>
<dbReference type="RefSeq" id="WP_311502382.1">
    <property type="nucleotide sequence ID" value="NZ_JAVRHK010000003.1"/>
</dbReference>
<dbReference type="Pfam" id="PF14305">
    <property type="entry name" value="ATPgrasp_TupA"/>
    <property type="match status" value="1"/>
</dbReference>
<name>A0ABU3D374_9FLAO</name>
<organism evidence="1 2">
    <name type="scientific">Autumnicola musiva</name>
    <dbReference type="NCBI Taxonomy" id="3075589"/>
    <lineage>
        <taxon>Bacteria</taxon>
        <taxon>Pseudomonadati</taxon>
        <taxon>Bacteroidota</taxon>
        <taxon>Flavobacteriia</taxon>
        <taxon>Flavobacteriales</taxon>
        <taxon>Flavobacteriaceae</taxon>
        <taxon>Autumnicola</taxon>
    </lineage>
</organism>
<gene>
    <name evidence="1" type="ORF">RM539_05250</name>
</gene>
<dbReference type="EMBL" id="JAVRHK010000003">
    <property type="protein sequence ID" value="MDT0675986.1"/>
    <property type="molecule type" value="Genomic_DNA"/>
</dbReference>
<dbReference type="Proteomes" id="UP001262582">
    <property type="component" value="Unassembled WGS sequence"/>
</dbReference>